<dbReference type="Proteomes" id="UP000036932">
    <property type="component" value="Unassembled WGS sequence"/>
</dbReference>
<name>A0A0M1P7T1_9BACL</name>
<dbReference type="RefSeq" id="WP_054403459.1">
    <property type="nucleotide sequence ID" value="NZ_LIUT01000001.1"/>
</dbReference>
<keyword evidence="3" id="KW-0472">Membrane</keyword>
<dbReference type="Pfam" id="PF01547">
    <property type="entry name" value="SBP_bac_1"/>
    <property type="match status" value="1"/>
</dbReference>
<organism evidence="7 8">
    <name type="scientific">Paenibacillus solani</name>
    <dbReference type="NCBI Taxonomy" id="1705565"/>
    <lineage>
        <taxon>Bacteria</taxon>
        <taxon>Bacillati</taxon>
        <taxon>Bacillota</taxon>
        <taxon>Bacilli</taxon>
        <taxon>Bacillales</taxon>
        <taxon>Paenibacillaceae</taxon>
        <taxon>Paenibacillus</taxon>
    </lineage>
</organism>
<feature type="chain" id="PRO_5005620785" evidence="6">
    <location>
        <begin position="28"/>
        <end position="506"/>
    </location>
</feature>
<dbReference type="PATRIC" id="fig|1705565.3.peg.5365"/>
<evidence type="ECO:0000313" key="7">
    <source>
        <dbReference type="EMBL" id="KOR90548.1"/>
    </source>
</evidence>
<dbReference type="OrthoDB" id="9787283at2"/>
<evidence type="ECO:0000256" key="2">
    <source>
        <dbReference type="ARBA" id="ARBA00022729"/>
    </source>
</evidence>
<feature type="signal peptide" evidence="6">
    <location>
        <begin position="1"/>
        <end position="27"/>
    </location>
</feature>
<dbReference type="EMBL" id="LIUT01000001">
    <property type="protein sequence ID" value="KOR90548.1"/>
    <property type="molecule type" value="Genomic_DNA"/>
</dbReference>
<keyword evidence="1" id="KW-1003">Cell membrane</keyword>
<evidence type="ECO:0000256" key="1">
    <source>
        <dbReference type="ARBA" id="ARBA00022475"/>
    </source>
</evidence>
<dbReference type="PANTHER" id="PTHR43649:SF33">
    <property type="entry name" value="POLYGALACTURONAN_RHAMNOGALACTURONAN-BINDING PROTEIN YTCQ"/>
    <property type="match status" value="1"/>
</dbReference>
<dbReference type="Gene3D" id="3.40.190.10">
    <property type="entry name" value="Periplasmic binding protein-like II"/>
    <property type="match status" value="2"/>
</dbReference>
<keyword evidence="5" id="KW-0449">Lipoprotein</keyword>
<sequence>MKKRSWVTRLFAITLTLTLTLVGCSKGGETTNTADTGAAGGDKPTEITIGTMTYGESPSNDLDSIKQLNEELNVKLDIDFYPINSYKEKVNALLASKSLPDVILIEDINDPVFSTATEQGAFWDLTPYIKDYPNLSAYPENTYENTKFQGKTYGIPRVRPLDGHESLIIREDWLKQVGMEAPTTMDELYKVLEAFTKNDPDQNGKNDTYGLAQASVSSYLMSMFGAGTNWKEQADGSLLPYWITEEAKTALEFWNKAYVDGLITPDLPVMKSSQVKEMLIQGKAGMAIANVNEAFMFGQELKKVNANAELKAYEIPSAPDGNKYHDQAYGSYGVFLINKLTVDEAKLKKILEVYDKTASVEGYNLVTYGVKDVHYTISEDGSIVQTEEGKNKAYGTATTAQWISGYFNKYQRAEAPDMPADVKDYNYKLIDAIANSSVANPAAGLPVTQAWMEKGADWQKKFVDMFTNVLIGKSSMADWDNFINGLKADSSFQQHLKDTTNSYKAK</sequence>
<evidence type="ECO:0000256" key="6">
    <source>
        <dbReference type="SAM" id="SignalP"/>
    </source>
</evidence>
<protein>
    <submittedName>
        <fullName evidence="7">ABC transporter substrate-binding protein</fullName>
    </submittedName>
</protein>
<dbReference type="SUPFAM" id="SSF53850">
    <property type="entry name" value="Periplasmic binding protein-like II"/>
    <property type="match status" value="1"/>
</dbReference>
<dbReference type="AlphaFoldDB" id="A0A0M1P7T1"/>
<keyword evidence="8" id="KW-1185">Reference proteome</keyword>
<comment type="caution">
    <text evidence="7">The sequence shown here is derived from an EMBL/GenBank/DDBJ whole genome shotgun (WGS) entry which is preliminary data.</text>
</comment>
<reference evidence="8" key="1">
    <citation type="submission" date="2015-08" db="EMBL/GenBank/DDBJ databases">
        <title>Genome sequencing project for genomic taxonomy and phylogenomics of Bacillus-like bacteria.</title>
        <authorList>
            <person name="Liu B."/>
            <person name="Wang J."/>
            <person name="Zhu Y."/>
            <person name="Liu G."/>
            <person name="Chen Q."/>
            <person name="Chen Z."/>
            <person name="Lan J."/>
            <person name="Che J."/>
            <person name="Ge C."/>
            <person name="Shi H."/>
            <person name="Pan Z."/>
            <person name="Liu X."/>
        </authorList>
    </citation>
    <scope>NUCLEOTIDE SEQUENCE [LARGE SCALE GENOMIC DNA]</scope>
    <source>
        <strain evidence="8">FJAT-22460</strain>
    </source>
</reference>
<keyword evidence="2 6" id="KW-0732">Signal</keyword>
<evidence type="ECO:0000256" key="4">
    <source>
        <dbReference type="ARBA" id="ARBA00023139"/>
    </source>
</evidence>
<dbReference type="PROSITE" id="PS51257">
    <property type="entry name" value="PROKAR_LIPOPROTEIN"/>
    <property type="match status" value="1"/>
</dbReference>
<dbReference type="InterPro" id="IPR050490">
    <property type="entry name" value="Bact_solute-bd_prot1"/>
</dbReference>
<dbReference type="InterPro" id="IPR006059">
    <property type="entry name" value="SBP"/>
</dbReference>
<dbReference type="PANTHER" id="PTHR43649">
    <property type="entry name" value="ARABINOSE-BINDING PROTEIN-RELATED"/>
    <property type="match status" value="1"/>
</dbReference>
<gene>
    <name evidence="7" type="ORF">AM231_16385</name>
</gene>
<accession>A0A0M1P7T1</accession>
<evidence type="ECO:0000256" key="3">
    <source>
        <dbReference type="ARBA" id="ARBA00023136"/>
    </source>
</evidence>
<proteinExistence type="predicted"/>
<evidence type="ECO:0000256" key="5">
    <source>
        <dbReference type="ARBA" id="ARBA00023288"/>
    </source>
</evidence>
<evidence type="ECO:0000313" key="8">
    <source>
        <dbReference type="Proteomes" id="UP000036932"/>
    </source>
</evidence>
<keyword evidence="4" id="KW-0564">Palmitate</keyword>